<dbReference type="FunFam" id="2.10.110.10:FF:000035">
    <property type="entry name" value="prickle-like protein 2 isoform X1"/>
    <property type="match status" value="1"/>
</dbReference>
<dbReference type="EMBL" id="CATQJA010002703">
    <property type="protein sequence ID" value="CAJ0585196.1"/>
    <property type="molecule type" value="Genomic_DNA"/>
</dbReference>
<sequence>MSDYIAALHLPLIFNKIFADQMDSLYIAGVMPSAEKSLSKLLCGCYKSGADTREYDNDTAYAKPDGEPLVTEPEEPPFRANAHLPQLPSPPPPATHWNDQKTMDTYSHYGGEVEEPEEGALVEYCRIDKQQQPAIPRVCEATTVTIARTPQFRMPTVPMPTAGATAAPVRSVHVVDVEMGRKCASRECHGCNRGFQEHPWRKVCVHCRCDRNEHEVAPNQVLSVYERLGVKPPPADMSLGQATRNDAPGSVAHGYAWVPPGLNRKKVEEYMAQLPNHVVPRTNSAGEKYREKQLLTQLPRQDLSAAYCRHLRTPIERKVYEEFVNARNEIALDIGYVSAMITKSMECKKCRGLLEKNEMAVVAPKLGENVGWHPACFTCRTCDQLLVDLTYCVRENDVYCERHYAELHKPRCAACDEGFMLVLLPSNKEHESTGKD</sequence>
<gene>
    <name evidence="10" type="ORF">MSPICULIGERA_LOCUS23227</name>
</gene>
<dbReference type="PROSITE" id="PS00478">
    <property type="entry name" value="LIM_DOMAIN_1"/>
    <property type="match status" value="1"/>
</dbReference>
<dbReference type="InterPro" id="IPR001781">
    <property type="entry name" value="Znf_LIM"/>
</dbReference>
<protein>
    <submittedName>
        <fullName evidence="10">Uncharacterized protein</fullName>
    </submittedName>
</protein>
<dbReference type="CDD" id="cd09830">
    <property type="entry name" value="PET_LIMPETin_LIM-9"/>
    <property type="match status" value="1"/>
</dbReference>
<name>A0AA36DDD7_9BILA</name>
<comment type="caution">
    <text evidence="10">The sequence shown here is derived from an EMBL/GenBank/DDBJ whole genome shotgun (WGS) entry which is preliminary data.</text>
</comment>
<evidence type="ECO:0000256" key="5">
    <source>
        <dbReference type="ARBA" id="ARBA00023038"/>
    </source>
</evidence>
<keyword evidence="2 6" id="KW-0479">Metal-binding</keyword>
<dbReference type="Pfam" id="PF00412">
    <property type="entry name" value="LIM"/>
    <property type="match status" value="1"/>
</dbReference>
<reference evidence="10" key="1">
    <citation type="submission" date="2023-06" db="EMBL/GenBank/DDBJ databases">
        <authorList>
            <person name="Delattre M."/>
        </authorList>
    </citation>
    <scope>NUCLEOTIDE SEQUENCE</scope>
    <source>
        <strain evidence="10">AF72</strain>
    </source>
</reference>
<evidence type="ECO:0000256" key="4">
    <source>
        <dbReference type="ARBA" id="ARBA00022833"/>
    </source>
</evidence>
<dbReference type="Proteomes" id="UP001177023">
    <property type="component" value="Unassembled WGS sequence"/>
</dbReference>
<evidence type="ECO:0000259" key="8">
    <source>
        <dbReference type="PROSITE" id="PS50023"/>
    </source>
</evidence>
<evidence type="ECO:0000259" key="9">
    <source>
        <dbReference type="PROSITE" id="PS51303"/>
    </source>
</evidence>
<dbReference type="Pfam" id="PF06297">
    <property type="entry name" value="PET"/>
    <property type="match status" value="1"/>
</dbReference>
<dbReference type="InterPro" id="IPR010442">
    <property type="entry name" value="PET_domain"/>
</dbReference>
<accession>A0AA36DDD7</accession>
<dbReference type="InterPro" id="IPR047120">
    <property type="entry name" value="Pk/Esn/Tes"/>
</dbReference>
<evidence type="ECO:0000256" key="3">
    <source>
        <dbReference type="ARBA" id="ARBA00022737"/>
    </source>
</evidence>
<evidence type="ECO:0000256" key="2">
    <source>
        <dbReference type="ARBA" id="ARBA00022723"/>
    </source>
</evidence>
<feature type="region of interest" description="Disordered" evidence="7">
    <location>
        <begin position="57"/>
        <end position="98"/>
    </location>
</feature>
<dbReference type="CDD" id="cd09414">
    <property type="entry name" value="LIM1_LIMPETin"/>
    <property type="match status" value="1"/>
</dbReference>
<organism evidence="10 11">
    <name type="scientific">Mesorhabditis spiculigera</name>
    <dbReference type="NCBI Taxonomy" id="96644"/>
    <lineage>
        <taxon>Eukaryota</taxon>
        <taxon>Metazoa</taxon>
        <taxon>Ecdysozoa</taxon>
        <taxon>Nematoda</taxon>
        <taxon>Chromadorea</taxon>
        <taxon>Rhabditida</taxon>
        <taxon>Rhabditina</taxon>
        <taxon>Rhabditomorpha</taxon>
        <taxon>Rhabditoidea</taxon>
        <taxon>Rhabditidae</taxon>
        <taxon>Mesorhabditinae</taxon>
        <taxon>Mesorhabditis</taxon>
    </lineage>
</organism>
<dbReference type="PROSITE" id="PS50023">
    <property type="entry name" value="LIM_DOMAIN_2"/>
    <property type="match status" value="1"/>
</dbReference>
<feature type="domain" description="PET" evidence="9">
    <location>
        <begin position="236"/>
        <end position="346"/>
    </location>
</feature>
<proteinExistence type="inferred from homology"/>
<evidence type="ECO:0000313" key="10">
    <source>
        <dbReference type="EMBL" id="CAJ0585196.1"/>
    </source>
</evidence>
<comment type="similarity">
    <text evidence="1">Belongs to the prickle / espinas / testin family.</text>
</comment>
<dbReference type="AlphaFoldDB" id="A0AA36DDD7"/>
<keyword evidence="3" id="KW-0677">Repeat</keyword>
<dbReference type="SMART" id="SM00132">
    <property type="entry name" value="LIM"/>
    <property type="match status" value="1"/>
</dbReference>
<dbReference type="SUPFAM" id="SSF57716">
    <property type="entry name" value="Glucocorticoid receptor-like (DNA-binding domain)"/>
    <property type="match status" value="1"/>
</dbReference>
<feature type="domain" description="LIM zinc-binding" evidence="8">
    <location>
        <begin position="345"/>
        <end position="410"/>
    </location>
</feature>
<dbReference type="Gene3D" id="2.10.110.10">
    <property type="entry name" value="Cysteine Rich Protein"/>
    <property type="match status" value="1"/>
</dbReference>
<dbReference type="GO" id="GO:0008270">
    <property type="term" value="F:zinc ion binding"/>
    <property type="evidence" value="ECO:0007669"/>
    <property type="project" value="InterPro"/>
</dbReference>
<evidence type="ECO:0000256" key="6">
    <source>
        <dbReference type="PROSITE-ProRule" id="PRU00125"/>
    </source>
</evidence>
<evidence type="ECO:0000313" key="11">
    <source>
        <dbReference type="Proteomes" id="UP001177023"/>
    </source>
</evidence>
<dbReference type="PROSITE" id="PS51303">
    <property type="entry name" value="PET"/>
    <property type="match status" value="1"/>
</dbReference>
<keyword evidence="11" id="KW-1185">Reference proteome</keyword>
<dbReference type="PANTHER" id="PTHR24211:SF37">
    <property type="entry name" value="PROTEIN ESPINAS-LIKE PROTEIN"/>
    <property type="match status" value="1"/>
</dbReference>
<evidence type="ECO:0000256" key="7">
    <source>
        <dbReference type="SAM" id="MobiDB-lite"/>
    </source>
</evidence>
<evidence type="ECO:0000256" key="1">
    <source>
        <dbReference type="ARBA" id="ARBA00008268"/>
    </source>
</evidence>
<dbReference type="PANTHER" id="PTHR24211">
    <property type="entry name" value="LIM DOMAIN-CONTAINING PROTEIN"/>
    <property type="match status" value="1"/>
</dbReference>
<keyword evidence="4 6" id="KW-0862">Zinc</keyword>
<keyword evidence="5 6" id="KW-0440">LIM domain</keyword>
<feature type="non-terminal residue" evidence="10">
    <location>
        <position position="436"/>
    </location>
</feature>